<dbReference type="EnsemblProtists" id="EOD07237">
    <property type="protein sequence ID" value="EOD07237"/>
    <property type="gene ID" value="EMIHUDRAFT_198602"/>
</dbReference>
<sequence>MVDVEESLEESLERAGPSAHRLHIDGLPSDVSDAELARRFTPFGEVREASVIRGADGACRGFGYVSLHAAPPEVARCIKAYTGTRWRGKRLAVAPASEDYMTRDAGQEQPA</sequence>
<dbReference type="SMART" id="SM00360">
    <property type="entry name" value="RRM"/>
    <property type="match status" value="1"/>
</dbReference>
<evidence type="ECO:0000256" key="5">
    <source>
        <dbReference type="SAM" id="MobiDB-lite"/>
    </source>
</evidence>
<name>A0A0D3I7K2_EMIH1</name>
<keyword evidence="8" id="KW-1185">Reference proteome</keyword>
<dbReference type="PANTHER" id="PTHR48029">
    <property type="entry name" value="NUCLEOLAR PROTEIN 8"/>
    <property type="match status" value="1"/>
</dbReference>
<keyword evidence="3" id="KW-0539">Nucleus</keyword>
<dbReference type="AlphaFoldDB" id="A0A0D3I7K2"/>
<dbReference type="InterPro" id="IPR000504">
    <property type="entry name" value="RRM_dom"/>
</dbReference>
<dbReference type="InterPro" id="IPR035979">
    <property type="entry name" value="RBD_domain_sf"/>
</dbReference>
<keyword evidence="2 4" id="KW-0694">RNA-binding</keyword>
<dbReference type="Pfam" id="PF00076">
    <property type="entry name" value="RRM_1"/>
    <property type="match status" value="1"/>
</dbReference>
<dbReference type="HOGENOM" id="CLU_2163182_0_0_1"/>
<dbReference type="CDD" id="cd12226">
    <property type="entry name" value="RRM_NOL8"/>
    <property type="match status" value="1"/>
</dbReference>
<dbReference type="GO" id="GO:0003723">
    <property type="term" value="F:RNA binding"/>
    <property type="evidence" value="ECO:0007669"/>
    <property type="project" value="UniProtKB-UniRule"/>
</dbReference>
<dbReference type="PANTHER" id="PTHR48029:SF1">
    <property type="entry name" value="NUCLEOLAR PROTEIN 8"/>
    <property type="match status" value="1"/>
</dbReference>
<dbReference type="STRING" id="2903.R1BD48"/>
<evidence type="ECO:0000313" key="8">
    <source>
        <dbReference type="Proteomes" id="UP000013827"/>
    </source>
</evidence>
<dbReference type="SUPFAM" id="SSF54928">
    <property type="entry name" value="RNA-binding domain, RBD"/>
    <property type="match status" value="1"/>
</dbReference>
<feature type="compositionally biased region" description="Acidic residues" evidence="5">
    <location>
        <begin position="1"/>
        <end position="10"/>
    </location>
</feature>
<dbReference type="GO" id="GO:0005730">
    <property type="term" value="C:nucleolus"/>
    <property type="evidence" value="ECO:0007669"/>
    <property type="project" value="UniProtKB-SubCell"/>
</dbReference>
<evidence type="ECO:0000256" key="1">
    <source>
        <dbReference type="ARBA" id="ARBA00004604"/>
    </source>
</evidence>
<organism evidence="7 8">
    <name type="scientific">Emiliania huxleyi (strain CCMP1516)</name>
    <dbReference type="NCBI Taxonomy" id="280463"/>
    <lineage>
        <taxon>Eukaryota</taxon>
        <taxon>Haptista</taxon>
        <taxon>Haptophyta</taxon>
        <taxon>Prymnesiophyceae</taxon>
        <taxon>Isochrysidales</taxon>
        <taxon>Noelaerhabdaceae</taxon>
        <taxon>Emiliania</taxon>
    </lineage>
</organism>
<feature type="domain" description="RRM" evidence="6">
    <location>
        <begin position="20"/>
        <end position="98"/>
    </location>
</feature>
<evidence type="ECO:0000256" key="2">
    <source>
        <dbReference type="ARBA" id="ARBA00022884"/>
    </source>
</evidence>
<evidence type="ECO:0000256" key="3">
    <source>
        <dbReference type="ARBA" id="ARBA00023242"/>
    </source>
</evidence>
<accession>A0A0D3I7K2</accession>
<dbReference type="PaxDb" id="2903-EOD07237"/>
<protein>
    <recommendedName>
        <fullName evidence="6">RRM domain-containing protein</fullName>
    </recommendedName>
</protein>
<proteinExistence type="predicted"/>
<evidence type="ECO:0000313" key="7">
    <source>
        <dbReference type="EnsemblProtists" id="EOD07237"/>
    </source>
</evidence>
<dbReference type="InterPro" id="IPR034138">
    <property type="entry name" value="NOP8_RRM"/>
</dbReference>
<dbReference type="Gene3D" id="3.30.70.330">
    <property type="match status" value="1"/>
</dbReference>
<evidence type="ECO:0000256" key="4">
    <source>
        <dbReference type="PROSITE-ProRule" id="PRU00176"/>
    </source>
</evidence>
<dbReference type="GeneID" id="17253278"/>
<dbReference type="KEGG" id="ehx:EMIHUDRAFT_198602"/>
<reference evidence="7" key="2">
    <citation type="submission" date="2024-10" db="UniProtKB">
        <authorList>
            <consortium name="EnsemblProtists"/>
        </authorList>
    </citation>
    <scope>IDENTIFICATION</scope>
</reference>
<feature type="region of interest" description="Disordered" evidence="5">
    <location>
        <begin position="1"/>
        <end position="26"/>
    </location>
</feature>
<reference evidence="8" key="1">
    <citation type="journal article" date="2013" name="Nature">
        <title>Pan genome of the phytoplankton Emiliania underpins its global distribution.</title>
        <authorList>
            <person name="Read B.A."/>
            <person name="Kegel J."/>
            <person name="Klute M.J."/>
            <person name="Kuo A."/>
            <person name="Lefebvre S.C."/>
            <person name="Maumus F."/>
            <person name="Mayer C."/>
            <person name="Miller J."/>
            <person name="Monier A."/>
            <person name="Salamov A."/>
            <person name="Young J."/>
            <person name="Aguilar M."/>
            <person name="Claverie J.M."/>
            <person name="Frickenhaus S."/>
            <person name="Gonzalez K."/>
            <person name="Herman E.K."/>
            <person name="Lin Y.C."/>
            <person name="Napier J."/>
            <person name="Ogata H."/>
            <person name="Sarno A.F."/>
            <person name="Shmutz J."/>
            <person name="Schroeder D."/>
            <person name="de Vargas C."/>
            <person name="Verret F."/>
            <person name="von Dassow P."/>
            <person name="Valentin K."/>
            <person name="Van de Peer Y."/>
            <person name="Wheeler G."/>
            <person name="Dacks J.B."/>
            <person name="Delwiche C.F."/>
            <person name="Dyhrman S.T."/>
            <person name="Glockner G."/>
            <person name="John U."/>
            <person name="Richards T."/>
            <person name="Worden A.Z."/>
            <person name="Zhang X."/>
            <person name="Grigoriev I.V."/>
            <person name="Allen A.E."/>
            <person name="Bidle K."/>
            <person name="Borodovsky M."/>
            <person name="Bowler C."/>
            <person name="Brownlee C."/>
            <person name="Cock J.M."/>
            <person name="Elias M."/>
            <person name="Gladyshev V.N."/>
            <person name="Groth M."/>
            <person name="Guda C."/>
            <person name="Hadaegh A."/>
            <person name="Iglesias-Rodriguez M.D."/>
            <person name="Jenkins J."/>
            <person name="Jones B.M."/>
            <person name="Lawson T."/>
            <person name="Leese F."/>
            <person name="Lindquist E."/>
            <person name="Lobanov A."/>
            <person name="Lomsadze A."/>
            <person name="Malik S.B."/>
            <person name="Marsh M.E."/>
            <person name="Mackinder L."/>
            <person name="Mock T."/>
            <person name="Mueller-Roeber B."/>
            <person name="Pagarete A."/>
            <person name="Parker M."/>
            <person name="Probert I."/>
            <person name="Quesneville H."/>
            <person name="Raines C."/>
            <person name="Rensing S.A."/>
            <person name="Riano-Pachon D.M."/>
            <person name="Richier S."/>
            <person name="Rokitta S."/>
            <person name="Shiraiwa Y."/>
            <person name="Soanes D.M."/>
            <person name="van der Giezen M."/>
            <person name="Wahlund T.M."/>
            <person name="Williams B."/>
            <person name="Wilson W."/>
            <person name="Wolfe G."/>
            <person name="Wurch L.L."/>
        </authorList>
    </citation>
    <scope>NUCLEOTIDE SEQUENCE</scope>
</reference>
<dbReference type="InterPro" id="IPR012677">
    <property type="entry name" value="Nucleotide-bd_a/b_plait_sf"/>
</dbReference>
<evidence type="ECO:0000259" key="6">
    <source>
        <dbReference type="PROSITE" id="PS50102"/>
    </source>
</evidence>
<dbReference type="Proteomes" id="UP000013827">
    <property type="component" value="Unassembled WGS sequence"/>
</dbReference>
<comment type="subcellular location">
    <subcellularLocation>
        <location evidence="1">Nucleus</location>
        <location evidence="1">Nucleolus</location>
    </subcellularLocation>
</comment>
<dbReference type="PROSITE" id="PS50102">
    <property type="entry name" value="RRM"/>
    <property type="match status" value="1"/>
</dbReference>
<dbReference type="RefSeq" id="XP_005759666.1">
    <property type="nucleotide sequence ID" value="XM_005759609.1"/>
</dbReference>